<comment type="caution">
    <text evidence="3">The sequence shown here is derived from an EMBL/GenBank/DDBJ whole genome shotgun (WGS) entry which is preliminary data.</text>
</comment>
<evidence type="ECO:0000259" key="2">
    <source>
        <dbReference type="PROSITE" id="PS50994"/>
    </source>
</evidence>
<evidence type="ECO:0000313" key="3">
    <source>
        <dbReference type="EMBL" id="GBM01496.1"/>
    </source>
</evidence>
<dbReference type="EMBL" id="BGPR01000170">
    <property type="protein sequence ID" value="GBM01496.1"/>
    <property type="molecule type" value="Genomic_DNA"/>
</dbReference>
<evidence type="ECO:0000313" key="4">
    <source>
        <dbReference type="Proteomes" id="UP000499080"/>
    </source>
</evidence>
<dbReference type="PANTHER" id="PTHR37984">
    <property type="entry name" value="PROTEIN CBG26694"/>
    <property type="match status" value="1"/>
</dbReference>
<proteinExistence type="predicted"/>
<dbReference type="Gene3D" id="1.10.340.70">
    <property type="match status" value="1"/>
</dbReference>
<sequence>MLLQDKSSSLQLAFKPCVRTNSHLICDNSTGSSRPLDPESFRRLNFEQLHNISHPGIAATTKLISARYVWPNMKRNIKEWVRRCEPCQRSKVQRRAKTPLRTFSLPDTRFQHIHIDIIGPLPPSDGSIYLLTMIDRFSRWPEDTPIADMQTKTIFRAIFHTWISRFGCPSIITTVRRCDHLYIASFRKC</sequence>
<dbReference type="PANTHER" id="PTHR37984:SF15">
    <property type="entry name" value="INTEGRASE CATALYTIC DOMAIN-CONTAINING PROTEIN"/>
    <property type="match status" value="1"/>
</dbReference>
<reference evidence="3 4" key="1">
    <citation type="journal article" date="2019" name="Sci. Rep.">
        <title>Orb-weaving spider Araneus ventricosus genome elucidates the spidroin gene catalogue.</title>
        <authorList>
            <person name="Kono N."/>
            <person name="Nakamura H."/>
            <person name="Ohtoshi R."/>
            <person name="Moran D.A.P."/>
            <person name="Shinohara A."/>
            <person name="Yoshida Y."/>
            <person name="Fujiwara M."/>
            <person name="Mori M."/>
            <person name="Tomita M."/>
            <person name="Arakawa K."/>
        </authorList>
    </citation>
    <scope>NUCLEOTIDE SEQUENCE [LARGE SCALE GENOMIC DNA]</scope>
</reference>
<dbReference type="AlphaFoldDB" id="A0A4Y2CCA1"/>
<dbReference type="GO" id="GO:0003676">
    <property type="term" value="F:nucleic acid binding"/>
    <property type="evidence" value="ECO:0007669"/>
    <property type="project" value="InterPro"/>
</dbReference>
<dbReference type="FunFam" id="1.10.340.70:FF:000004">
    <property type="entry name" value="Retrovirus-related Pol polyprotein from transposon 297-like Protein"/>
    <property type="match status" value="1"/>
</dbReference>
<dbReference type="InterPro" id="IPR041588">
    <property type="entry name" value="Integrase_H2C2"/>
</dbReference>
<dbReference type="InterPro" id="IPR012337">
    <property type="entry name" value="RNaseH-like_sf"/>
</dbReference>
<dbReference type="GO" id="GO:0015074">
    <property type="term" value="P:DNA integration"/>
    <property type="evidence" value="ECO:0007669"/>
    <property type="project" value="InterPro"/>
</dbReference>
<dbReference type="EC" id="2.7.7.49" evidence="1"/>
<accession>A0A4Y2CCA1</accession>
<protein>
    <recommendedName>
        <fullName evidence="1">RNA-directed DNA polymerase</fullName>
        <ecNumber evidence="1">2.7.7.49</ecNumber>
    </recommendedName>
</protein>
<dbReference type="Proteomes" id="UP000499080">
    <property type="component" value="Unassembled WGS sequence"/>
</dbReference>
<organism evidence="3 4">
    <name type="scientific">Araneus ventricosus</name>
    <name type="common">Orbweaver spider</name>
    <name type="synonym">Epeira ventricosa</name>
    <dbReference type="NCBI Taxonomy" id="182803"/>
    <lineage>
        <taxon>Eukaryota</taxon>
        <taxon>Metazoa</taxon>
        <taxon>Ecdysozoa</taxon>
        <taxon>Arthropoda</taxon>
        <taxon>Chelicerata</taxon>
        <taxon>Arachnida</taxon>
        <taxon>Araneae</taxon>
        <taxon>Araneomorphae</taxon>
        <taxon>Entelegynae</taxon>
        <taxon>Araneoidea</taxon>
        <taxon>Araneidae</taxon>
        <taxon>Araneus</taxon>
    </lineage>
</organism>
<evidence type="ECO:0000256" key="1">
    <source>
        <dbReference type="ARBA" id="ARBA00012493"/>
    </source>
</evidence>
<dbReference type="InterPro" id="IPR050951">
    <property type="entry name" value="Retrovirus_Pol_polyprotein"/>
</dbReference>
<dbReference type="PROSITE" id="PS50994">
    <property type="entry name" value="INTEGRASE"/>
    <property type="match status" value="1"/>
</dbReference>
<dbReference type="InterPro" id="IPR036397">
    <property type="entry name" value="RNaseH_sf"/>
</dbReference>
<dbReference type="InterPro" id="IPR001584">
    <property type="entry name" value="Integrase_cat-core"/>
</dbReference>
<dbReference type="Pfam" id="PF17921">
    <property type="entry name" value="Integrase_H2C2"/>
    <property type="match status" value="1"/>
</dbReference>
<name>A0A4Y2CCA1_ARAVE</name>
<dbReference type="GO" id="GO:0003964">
    <property type="term" value="F:RNA-directed DNA polymerase activity"/>
    <property type="evidence" value="ECO:0007669"/>
    <property type="project" value="UniProtKB-EC"/>
</dbReference>
<dbReference type="OrthoDB" id="422540at2759"/>
<dbReference type="SUPFAM" id="SSF53098">
    <property type="entry name" value="Ribonuclease H-like"/>
    <property type="match status" value="1"/>
</dbReference>
<dbReference type="Gene3D" id="3.30.420.10">
    <property type="entry name" value="Ribonuclease H-like superfamily/Ribonuclease H"/>
    <property type="match status" value="1"/>
</dbReference>
<keyword evidence="4" id="KW-1185">Reference proteome</keyword>
<feature type="domain" description="Integrase catalytic" evidence="2">
    <location>
        <begin position="95"/>
        <end position="189"/>
    </location>
</feature>
<gene>
    <name evidence="3" type="primary">POL_458</name>
    <name evidence="3" type="ORF">AVEN_209307_1</name>
</gene>